<feature type="domain" description="DDHD" evidence="2">
    <location>
        <begin position="639"/>
        <end position="875"/>
    </location>
</feature>
<reference evidence="4" key="1">
    <citation type="submission" date="2018-06" db="EMBL/GenBank/DDBJ databases">
        <authorList>
            <person name="Guldener U."/>
        </authorList>
    </citation>
    <scope>NUCLEOTIDE SEQUENCE [LARGE SCALE GENOMIC DNA]</scope>
    <source>
        <strain evidence="4">UTAD17</strain>
    </source>
</reference>
<proteinExistence type="predicted"/>
<organism evidence="3 4">
    <name type="scientific">Saccharomycodes ludwigii</name>
    <dbReference type="NCBI Taxonomy" id="36035"/>
    <lineage>
        <taxon>Eukaryota</taxon>
        <taxon>Fungi</taxon>
        <taxon>Dikarya</taxon>
        <taxon>Ascomycota</taxon>
        <taxon>Saccharomycotina</taxon>
        <taxon>Saccharomycetes</taxon>
        <taxon>Saccharomycodales</taxon>
        <taxon>Saccharomycodaceae</taxon>
        <taxon>Saccharomycodes</taxon>
    </lineage>
</organism>
<dbReference type="InterPro" id="IPR057826">
    <property type="entry name" value="WWE_C20G8.02"/>
</dbReference>
<name>A0A376B824_9ASCO</name>
<dbReference type="PROSITE" id="PS51043">
    <property type="entry name" value="DDHD"/>
    <property type="match status" value="1"/>
</dbReference>
<dbReference type="InterPro" id="IPR004177">
    <property type="entry name" value="DDHD_dom"/>
</dbReference>
<keyword evidence="4" id="KW-1185">Reference proteome</keyword>
<dbReference type="SUPFAM" id="SSF53474">
    <property type="entry name" value="alpha/beta-Hydrolases"/>
    <property type="match status" value="1"/>
</dbReference>
<dbReference type="PANTHER" id="PTHR23509:SF10">
    <property type="entry name" value="LD21067P"/>
    <property type="match status" value="1"/>
</dbReference>
<dbReference type="Proteomes" id="UP000262825">
    <property type="component" value="Unassembled WGS sequence"/>
</dbReference>
<dbReference type="EMBL" id="UFAJ01000444">
    <property type="protein sequence ID" value="SSD60761.1"/>
    <property type="molecule type" value="Genomic_DNA"/>
</dbReference>
<dbReference type="GO" id="GO:0004620">
    <property type="term" value="F:phospholipase activity"/>
    <property type="evidence" value="ECO:0007669"/>
    <property type="project" value="TreeGrafter"/>
</dbReference>
<feature type="region of interest" description="Disordered" evidence="1">
    <location>
        <begin position="398"/>
        <end position="417"/>
    </location>
</feature>
<dbReference type="Gene3D" id="3.40.50.1820">
    <property type="entry name" value="alpha/beta hydrolase"/>
    <property type="match status" value="1"/>
</dbReference>
<protein>
    <recommendedName>
        <fullName evidence="2">DDHD domain-containing protein</fullName>
    </recommendedName>
</protein>
<dbReference type="PANTHER" id="PTHR23509">
    <property type="entry name" value="PA-PL1 PHOSPHOLIPASE FAMILY"/>
    <property type="match status" value="1"/>
</dbReference>
<dbReference type="InterPro" id="IPR029058">
    <property type="entry name" value="AB_hydrolase_fold"/>
</dbReference>
<sequence>MLIQFKDISTITVLSHKGKAIDRLAIRRWKCTTTVNEKKQETRFKVNWYYAIDKPKNKIVTNSTKLNDENLPRKFKMFTKFDSGLLEKSYLNYIQKFNNSDFKKNVSVHSEENINNNISNSIEGYGNDNSNSTYMPDLSFGAQEPNDELKVLVNEDNLFLVDIHNWELKPVYWDGPSYEVRRGLWFKNDEYPINAKSMIQIESHYQHYLLKRSKENVNSDTDNQFYPVYLNLKYSSDYLISKSNLPYSNLTEQGFKSSEKFSKKEQQLMDRNKDLIIMEPKNDKPTHYVVFLDDLNTAYLIPSSQKDLFKARIPFNLLKSGLINVGITKMQRVKKPLLGGSAASTGDNIFSSSSFTNKMDSISDLISSQITKDWTNALLRTTSVTSSIGKNYGLLTKEQKEKQKEEEEEEEEKEANKEIELMNTQMEHDYESGKNDRYDDGSSSSSSSSSAGTTCTQNRTIDHLCFCVHGIGQTLGKKYQYVNFAHTVNLLRKNMKQIYSTNEALQKINREKDFADYKENCRVQVLPISWRQNIGFDTSSEKNLIYKELPSLKNITVDGIKPLRKILGDVGLDILLYEELHYRKKILYQVTNQLNNTFKMFKKYNPDFNGKVSIIGHSLGSLIVFDILSDKNNNTKYRLDFDVDNFFAIGSPIGVFKLIQRIKIGNTDADDGSNIKKHFDEYYGYNTEDVSTSTLVPHETPTCRNFYNIFHLCDPIAYRVEPLIDIRMSYIEQEFIKSSSTYQLAAKMLKQISDTNIIGAVSENAKSVTGIAKASGVNKSNDSTKDLGALNTSHEDDDRDSKFRKIGVKINDETGDLELEPYLLAKLLKLNSTGRIDYSFKPGFLDVDLINAIKSHVSYFEDLDVAGFLLREMLDSKSTKVKNKKVKIFDL</sequence>
<dbReference type="GO" id="GO:0005737">
    <property type="term" value="C:cytoplasm"/>
    <property type="evidence" value="ECO:0007669"/>
    <property type="project" value="TreeGrafter"/>
</dbReference>
<feature type="compositionally biased region" description="Basic and acidic residues" evidence="1">
    <location>
        <begin position="430"/>
        <end position="440"/>
    </location>
</feature>
<gene>
    <name evidence="3" type="ORF">SCODWIG_02522</name>
</gene>
<accession>A0A376B824</accession>
<evidence type="ECO:0000313" key="4">
    <source>
        <dbReference type="Proteomes" id="UP000262825"/>
    </source>
</evidence>
<dbReference type="VEuPathDB" id="FungiDB:SCODWIG_02522"/>
<dbReference type="InterPro" id="IPR058055">
    <property type="entry name" value="PA-PLA1"/>
</dbReference>
<feature type="region of interest" description="Disordered" evidence="1">
    <location>
        <begin position="430"/>
        <end position="453"/>
    </location>
</feature>
<evidence type="ECO:0000313" key="3">
    <source>
        <dbReference type="EMBL" id="SSD60761.1"/>
    </source>
</evidence>
<dbReference type="Pfam" id="PF02862">
    <property type="entry name" value="DDHD"/>
    <property type="match status" value="1"/>
</dbReference>
<evidence type="ECO:0000259" key="2">
    <source>
        <dbReference type="PROSITE" id="PS51043"/>
    </source>
</evidence>
<dbReference type="AlphaFoldDB" id="A0A376B824"/>
<dbReference type="GO" id="GO:0046872">
    <property type="term" value="F:metal ion binding"/>
    <property type="evidence" value="ECO:0007669"/>
    <property type="project" value="InterPro"/>
</dbReference>
<evidence type="ECO:0000256" key="1">
    <source>
        <dbReference type="SAM" id="MobiDB-lite"/>
    </source>
</evidence>
<dbReference type="SMART" id="SM01127">
    <property type="entry name" value="DDHD"/>
    <property type="match status" value="1"/>
</dbReference>
<dbReference type="Pfam" id="PF23463">
    <property type="entry name" value="WWE_2"/>
    <property type="match status" value="1"/>
</dbReference>